<protein>
    <submittedName>
        <fullName evidence="5">Uncharacterized protein</fullName>
    </submittedName>
</protein>
<dbReference type="InterPro" id="IPR036770">
    <property type="entry name" value="Ankyrin_rpt-contain_sf"/>
</dbReference>
<dbReference type="InterPro" id="IPR002110">
    <property type="entry name" value="Ankyrin_rpt"/>
</dbReference>
<dbReference type="PROSITE" id="PS50088">
    <property type="entry name" value="ANK_REPEAT"/>
    <property type="match status" value="2"/>
</dbReference>
<dbReference type="SUPFAM" id="SSF48403">
    <property type="entry name" value="Ankyrin repeat"/>
    <property type="match status" value="1"/>
</dbReference>
<sequence length="321" mass="34114">MKLQSREGAAEARLSLPFSSRTWMASVTIFFLWIACSESFVERGYLGPALAGHVRQVSNCHRAHTALGLAPAGRSLLRDSGLVLRSRIGRHRIGPMACAPTEDVKVEVNTLNERLWAAAEAGDGDLIRSLVSEGAEVNSQPYVPDAEEESEQPTSAEVATEGFDGSEPIRAQTAALEVNTEAGDKESAEKDEEAKLKEEKEKKKKKKKKEYENKGPSALHLAASKGHSSAACALVDLGGDVNSVTADLTTPLHLAVAGGHIDTVQVLVTLGADLKAKNANGETPLKLGKNAGTNVEVLSLLKAFMDALEADKDEGPAEPSK</sequence>
<dbReference type="PANTHER" id="PTHR24171">
    <property type="entry name" value="ANKYRIN REPEAT DOMAIN-CONTAINING PROTEIN 39-RELATED"/>
    <property type="match status" value="1"/>
</dbReference>
<dbReference type="Gene3D" id="1.25.40.20">
    <property type="entry name" value="Ankyrin repeat-containing domain"/>
    <property type="match status" value="1"/>
</dbReference>
<organism evidence="5">
    <name type="scientific">Hanusia phi</name>
    <dbReference type="NCBI Taxonomy" id="3032"/>
    <lineage>
        <taxon>Eukaryota</taxon>
        <taxon>Cryptophyceae</taxon>
        <taxon>Pyrenomonadales</taxon>
        <taxon>Geminigeraceae</taxon>
        <taxon>Hanusia</taxon>
    </lineage>
</organism>
<feature type="repeat" description="ANK" evidence="3">
    <location>
        <begin position="214"/>
        <end position="246"/>
    </location>
</feature>
<dbReference type="PRINTS" id="PR01415">
    <property type="entry name" value="ANKYRIN"/>
</dbReference>
<dbReference type="SMART" id="SM00248">
    <property type="entry name" value="ANK"/>
    <property type="match status" value="3"/>
</dbReference>
<evidence type="ECO:0000313" key="5">
    <source>
        <dbReference type="EMBL" id="CAD8485769.1"/>
    </source>
</evidence>
<accession>A0A7S0ELQ8</accession>
<dbReference type="AlphaFoldDB" id="A0A7S0ELQ8"/>
<keyword evidence="2 3" id="KW-0040">ANK repeat</keyword>
<feature type="compositionally biased region" description="Basic and acidic residues" evidence="4">
    <location>
        <begin position="182"/>
        <end position="201"/>
    </location>
</feature>
<evidence type="ECO:0000256" key="4">
    <source>
        <dbReference type="SAM" id="MobiDB-lite"/>
    </source>
</evidence>
<keyword evidence="1" id="KW-0677">Repeat</keyword>
<reference evidence="5" key="1">
    <citation type="submission" date="2021-01" db="EMBL/GenBank/DDBJ databases">
        <authorList>
            <person name="Corre E."/>
            <person name="Pelletier E."/>
            <person name="Niang G."/>
            <person name="Scheremetjew M."/>
            <person name="Finn R."/>
            <person name="Kale V."/>
            <person name="Holt S."/>
            <person name="Cochrane G."/>
            <person name="Meng A."/>
            <person name="Brown T."/>
            <person name="Cohen L."/>
        </authorList>
    </citation>
    <scope>NUCLEOTIDE SEQUENCE</scope>
    <source>
        <strain evidence="5">CCMP325</strain>
    </source>
</reference>
<feature type="region of interest" description="Disordered" evidence="4">
    <location>
        <begin position="138"/>
        <end position="216"/>
    </location>
</feature>
<evidence type="ECO:0000256" key="1">
    <source>
        <dbReference type="ARBA" id="ARBA00022737"/>
    </source>
</evidence>
<evidence type="ECO:0000256" key="2">
    <source>
        <dbReference type="ARBA" id="ARBA00023043"/>
    </source>
</evidence>
<dbReference type="PROSITE" id="PS50297">
    <property type="entry name" value="ANK_REP_REGION"/>
    <property type="match status" value="2"/>
</dbReference>
<proteinExistence type="predicted"/>
<name>A0A7S0ELQ8_9CRYP</name>
<dbReference type="Pfam" id="PF12796">
    <property type="entry name" value="Ank_2"/>
    <property type="match status" value="1"/>
</dbReference>
<gene>
    <name evidence="5" type="ORF">HPHI1048_LOCUS11366</name>
</gene>
<feature type="repeat" description="ANK" evidence="3">
    <location>
        <begin position="247"/>
        <end position="279"/>
    </location>
</feature>
<evidence type="ECO:0000256" key="3">
    <source>
        <dbReference type="PROSITE-ProRule" id="PRU00023"/>
    </source>
</evidence>
<dbReference type="EMBL" id="HBEO01016670">
    <property type="protein sequence ID" value="CAD8485769.1"/>
    <property type="molecule type" value="Transcribed_RNA"/>
</dbReference>